<feature type="chain" id="PRO_5007391337" description="Secreted protein" evidence="1">
    <location>
        <begin position="32"/>
        <end position="122"/>
    </location>
</feature>
<gene>
    <name evidence="3" type="primary">ORF118831</name>
    <name evidence="2" type="synonym">ORF118826</name>
</gene>
<keyword evidence="1" id="KW-0732">Signal</keyword>
<dbReference type="EMBL" id="HACG01033184">
    <property type="protein sequence ID" value="CEK80049.1"/>
    <property type="molecule type" value="Transcribed_RNA"/>
</dbReference>
<dbReference type="AlphaFoldDB" id="A0A0B7AGB6"/>
<dbReference type="EMBL" id="HACG01033183">
    <property type="protein sequence ID" value="CEK80048.1"/>
    <property type="molecule type" value="Transcribed_RNA"/>
</dbReference>
<protein>
    <recommendedName>
        <fullName evidence="4">Secreted protein</fullName>
    </recommendedName>
</protein>
<evidence type="ECO:0000313" key="2">
    <source>
        <dbReference type="EMBL" id="CEK80048.1"/>
    </source>
</evidence>
<accession>A0A0B7AGB6</accession>
<sequence length="122" mass="13870">MNSSETTQMMKITTTFIVVVFLVSVLHRHLAQGCNGETGRTTWSQSQSSLRVVLVKTARVFFPLESQVLSHTHLHLVSSKLAASLLYIIQQKHISTIRTCIRIEIVVMFDKGHYQSYTSIDY</sequence>
<evidence type="ECO:0008006" key="4">
    <source>
        <dbReference type="Google" id="ProtNLM"/>
    </source>
</evidence>
<evidence type="ECO:0000313" key="3">
    <source>
        <dbReference type="EMBL" id="CEK80049.1"/>
    </source>
</evidence>
<feature type="signal peptide" evidence="1">
    <location>
        <begin position="1"/>
        <end position="31"/>
    </location>
</feature>
<reference evidence="3" key="1">
    <citation type="submission" date="2014-12" db="EMBL/GenBank/DDBJ databases">
        <title>Insight into the proteome of Arion vulgaris.</title>
        <authorList>
            <person name="Aradska J."/>
            <person name="Bulat T."/>
            <person name="Smidak R."/>
            <person name="Sarate P."/>
            <person name="Gangsoo J."/>
            <person name="Sialana F."/>
            <person name="Bilban M."/>
            <person name="Lubec G."/>
        </authorList>
    </citation>
    <scope>NUCLEOTIDE SEQUENCE</scope>
    <source>
        <tissue evidence="3">Skin</tissue>
    </source>
</reference>
<proteinExistence type="predicted"/>
<name>A0A0B7AGB6_9EUPU</name>
<evidence type="ECO:0000256" key="1">
    <source>
        <dbReference type="SAM" id="SignalP"/>
    </source>
</evidence>
<organism evidence="3">
    <name type="scientific">Arion vulgaris</name>
    <dbReference type="NCBI Taxonomy" id="1028688"/>
    <lineage>
        <taxon>Eukaryota</taxon>
        <taxon>Metazoa</taxon>
        <taxon>Spiralia</taxon>
        <taxon>Lophotrochozoa</taxon>
        <taxon>Mollusca</taxon>
        <taxon>Gastropoda</taxon>
        <taxon>Heterobranchia</taxon>
        <taxon>Euthyneura</taxon>
        <taxon>Panpulmonata</taxon>
        <taxon>Eupulmonata</taxon>
        <taxon>Stylommatophora</taxon>
        <taxon>Helicina</taxon>
        <taxon>Arionoidea</taxon>
        <taxon>Arionidae</taxon>
        <taxon>Arion</taxon>
    </lineage>
</organism>